<reference evidence="1 2" key="1">
    <citation type="submission" date="2020-03" db="EMBL/GenBank/DDBJ databases">
        <title>Development of an integrated pest management strategy to control Xanthomonas campestris pv. campestris by using bacteriophages.</title>
        <authorList>
            <person name="Holtappels D."/>
            <person name="Rombouts S."/>
            <person name="Lavigne R."/>
            <person name="Wagemans J."/>
        </authorList>
    </citation>
    <scope>NUCLEOTIDE SEQUENCE [LARGE SCALE GENOMIC DNA]</scope>
</reference>
<sequence length="100" mass="11361">MYRGRSRPTRASVLVALISLTGMRPSLSAQGGRTSDIVIPLAWILRGFSPRKEQRLIQSRRRQVVAYPSSRKFRTWKGRPCAAIIHIEPHHLPGQPEHGR</sequence>
<evidence type="ECO:0000313" key="1">
    <source>
        <dbReference type="EMBL" id="QJB21838.1"/>
    </source>
</evidence>
<gene>
    <name evidence="1" type="ORF">XccvBFoX2_gp19</name>
</gene>
<dbReference type="Proteomes" id="UP000671963">
    <property type="component" value="Segment"/>
</dbReference>
<keyword evidence="2" id="KW-1185">Reference proteome</keyword>
<dbReference type="EMBL" id="MT161382">
    <property type="protein sequence ID" value="QJB21838.1"/>
    <property type="molecule type" value="Genomic_DNA"/>
</dbReference>
<proteinExistence type="predicted"/>
<accession>A0A858NP40</accession>
<organism evidence="1 2">
    <name type="scientific">Xanthomonas phage FoX2</name>
    <dbReference type="NCBI Taxonomy" id="2723898"/>
    <lineage>
        <taxon>Viruses</taxon>
        <taxon>Duplodnaviria</taxon>
        <taxon>Heunggongvirae</taxon>
        <taxon>Uroviricota</taxon>
        <taxon>Caudoviricetes</taxon>
        <taxon>Foxunavirus</taxon>
        <taxon>Foxunavirus fox2</taxon>
    </lineage>
</organism>
<protein>
    <submittedName>
        <fullName evidence="1">Uncharacterized protein</fullName>
    </submittedName>
</protein>
<evidence type="ECO:0000313" key="2">
    <source>
        <dbReference type="Proteomes" id="UP000671963"/>
    </source>
</evidence>
<name>A0A858NP40_9CAUD</name>